<gene>
    <name evidence="2" type="ORF">VXJ25_06965</name>
</gene>
<dbReference type="RefSeq" id="WP_330958487.1">
    <property type="nucleotide sequence ID" value="NZ_JAZGJQ010000007.1"/>
</dbReference>
<feature type="region of interest" description="Disordered" evidence="1">
    <location>
        <begin position="287"/>
        <end position="318"/>
    </location>
</feature>
<dbReference type="EMBL" id="JAZGJQ010000007">
    <property type="protein sequence ID" value="MEE6147719.1"/>
    <property type="molecule type" value="Genomic_DNA"/>
</dbReference>
<feature type="compositionally biased region" description="Basic and acidic residues" evidence="1">
    <location>
        <begin position="309"/>
        <end position="318"/>
    </location>
</feature>
<organism evidence="2 3">
    <name type="scientific">Olsenella absiana</name>
    <dbReference type="NCBI Taxonomy" id="3115222"/>
    <lineage>
        <taxon>Bacteria</taxon>
        <taxon>Bacillati</taxon>
        <taxon>Actinomycetota</taxon>
        <taxon>Coriobacteriia</taxon>
        <taxon>Coriobacteriales</taxon>
        <taxon>Atopobiaceae</taxon>
        <taxon>Olsenella</taxon>
    </lineage>
</organism>
<evidence type="ECO:0000313" key="3">
    <source>
        <dbReference type="Proteomes" id="UP001332931"/>
    </source>
</evidence>
<keyword evidence="3" id="KW-1185">Reference proteome</keyword>
<evidence type="ECO:0000256" key="1">
    <source>
        <dbReference type="SAM" id="MobiDB-lite"/>
    </source>
</evidence>
<reference evidence="2 3" key="1">
    <citation type="submission" date="2024-01" db="EMBL/GenBank/DDBJ databases">
        <title>Description of Olsenella sp. nov., isolated from pig feces.</title>
        <authorList>
            <person name="Chang Y.-H."/>
        </authorList>
    </citation>
    <scope>NUCLEOTIDE SEQUENCE [LARGE SCALE GENOMIC DNA]</scope>
    <source>
        <strain evidence="2 3">YH-ols2223</strain>
    </source>
</reference>
<dbReference type="Proteomes" id="UP001332931">
    <property type="component" value="Unassembled WGS sequence"/>
</dbReference>
<accession>A0ABU7RBE5</accession>
<name>A0ABU7RBE5_9ACTN</name>
<evidence type="ECO:0008006" key="4">
    <source>
        <dbReference type="Google" id="ProtNLM"/>
    </source>
</evidence>
<protein>
    <recommendedName>
        <fullName evidence="4">Phospholipase C/D domain-containing protein</fullName>
    </recommendedName>
</protein>
<proteinExistence type="predicted"/>
<sequence length="318" mass="34028">MPSWNIHTAHVERLLDEHGAEALGVRDANAFLFGNLLPDVYVGYMVPDVSHKIRYRTTHFADPAFIPTPHFSYFAGIYVDGRDASDVTLGAWAHLVADHIYNRETRRFIDAIGVRPGNETRIRKQGDFDLFGRTLEISSVPEADSGLVDQAAGFPQYAVAAADARAAARVACGIVRANDECHVAGTPTYSLLTPEFFSRTFDLVDEAIAAGLIAHAHSGSTAPGMRRAIPGYRALDAQEALIAVADAERRGAESDARLQARGLEVPFADEVVPTPVLVPAPLGAVSAPSAAHAPEVAPRGAAQALSAPPRHDGAQKER</sequence>
<evidence type="ECO:0000313" key="2">
    <source>
        <dbReference type="EMBL" id="MEE6147719.1"/>
    </source>
</evidence>
<comment type="caution">
    <text evidence="2">The sequence shown here is derived from an EMBL/GenBank/DDBJ whole genome shotgun (WGS) entry which is preliminary data.</text>
</comment>